<evidence type="ECO:0000313" key="3">
    <source>
        <dbReference type="EMBL" id="NBC35318.1"/>
    </source>
</evidence>
<evidence type="ECO:0000256" key="2">
    <source>
        <dbReference type="SAM" id="SignalP"/>
    </source>
</evidence>
<dbReference type="Proteomes" id="UP000753724">
    <property type="component" value="Unassembled WGS sequence"/>
</dbReference>
<proteinExistence type="predicted"/>
<gene>
    <name evidence="3" type="ORF">GTZ99_01950</name>
</gene>
<sequence>MVVRSGWQGMVAGVAAALAAPARGRAWAAVACVPAITLAGCGEAGNTDPVFQIAPAGALSRLAGSYMPDKAWEDAGFTTLAGRDEAGNAVWLFQDKGKHDLIRLIAEPKPAEGGGSHIYIRVEPAAGPAEGKVREILDKNADLNGLFVSSTVNHVIKTLSGEDKPLPPVDPAKLALLQGLVQDHGPSRMGPGGGGAAGATVLGGAQGGPKTTFIDTGVTPPPPGTQQIYRGVSDATPGRPDMSWEAKVGTLDPRMPGGQ</sequence>
<reference evidence="4" key="1">
    <citation type="submission" date="2020-01" db="EMBL/GenBank/DDBJ databases">
        <title>Sphingomonas sp. strain CSW-10.</title>
        <authorList>
            <person name="Chen W.-M."/>
        </authorList>
    </citation>
    <scope>NUCLEOTIDE SEQUENCE [LARGE SCALE GENOMIC DNA]</scope>
    <source>
        <strain evidence="4">FSY-8</strain>
    </source>
</reference>
<evidence type="ECO:0008006" key="5">
    <source>
        <dbReference type="Google" id="ProtNLM"/>
    </source>
</evidence>
<keyword evidence="4" id="KW-1185">Reference proteome</keyword>
<evidence type="ECO:0000313" key="4">
    <source>
        <dbReference type="Proteomes" id="UP000753724"/>
    </source>
</evidence>
<keyword evidence="2" id="KW-0732">Signal</keyword>
<accession>A0ABW9X9W2</accession>
<feature type="region of interest" description="Disordered" evidence="1">
    <location>
        <begin position="189"/>
        <end position="259"/>
    </location>
</feature>
<protein>
    <recommendedName>
        <fullName evidence="5">Lipoprotein</fullName>
    </recommendedName>
</protein>
<comment type="caution">
    <text evidence="3">The sequence shown here is derived from an EMBL/GenBank/DDBJ whole genome shotgun (WGS) entry which is preliminary data.</text>
</comment>
<organism evidence="3 4">
    <name type="scientific">Novosphingobium ovatum</name>
    <dbReference type="NCBI Taxonomy" id="1908523"/>
    <lineage>
        <taxon>Bacteria</taxon>
        <taxon>Pseudomonadati</taxon>
        <taxon>Pseudomonadota</taxon>
        <taxon>Alphaproteobacteria</taxon>
        <taxon>Sphingomonadales</taxon>
        <taxon>Sphingomonadaceae</taxon>
        <taxon>Novosphingobium</taxon>
    </lineage>
</organism>
<evidence type="ECO:0000256" key="1">
    <source>
        <dbReference type="SAM" id="MobiDB-lite"/>
    </source>
</evidence>
<dbReference type="RefSeq" id="WP_161716592.1">
    <property type="nucleotide sequence ID" value="NZ_JAAAPO010000001.1"/>
</dbReference>
<feature type="chain" id="PRO_5046128222" description="Lipoprotein" evidence="2">
    <location>
        <begin position="29"/>
        <end position="259"/>
    </location>
</feature>
<name>A0ABW9X9W2_9SPHN</name>
<feature type="signal peptide" evidence="2">
    <location>
        <begin position="1"/>
        <end position="28"/>
    </location>
</feature>
<dbReference type="EMBL" id="JAAAPO010000001">
    <property type="protein sequence ID" value="NBC35318.1"/>
    <property type="molecule type" value="Genomic_DNA"/>
</dbReference>